<organism evidence="2 3">
    <name type="scientific">Pseudonocardia ammonioxydans</name>
    <dbReference type="NCBI Taxonomy" id="260086"/>
    <lineage>
        <taxon>Bacteria</taxon>
        <taxon>Bacillati</taxon>
        <taxon>Actinomycetota</taxon>
        <taxon>Actinomycetes</taxon>
        <taxon>Pseudonocardiales</taxon>
        <taxon>Pseudonocardiaceae</taxon>
        <taxon>Pseudonocardia</taxon>
    </lineage>
</organism>
<evidence type="ECO:0000256" key="1">
    <source>
        <dbReference type="SAM" id="MobiDB-lite"/>
    </source>
</evidence>
<sequence>MVRRPTVRCKSQPPGTPGRAAPYTAPVAERITVPSDADPEDVLAAVTPGRRATDTRSAAALLTRVTGARPRVWGTSILGFGRTTYTTADGVEHEWFALGLAGRKAAVTLYGLTYDDGDLDLIERLGPVRRGKGCLYVSRWDALDHAVLEELVRRAWAAHHRPV</sequence>
<dbReference type="STRING" id="260086.SAMN05216207_1015126"/>
<evidence type="ECO:0000313" key="3">
    <source>
        <dbReference type="Proteomes" id="UP000199614"/>
    </source>
</evidence>
<reference evidence="2 3" key="1">
    <citation type="submission" date="2016-10" db="EMBL/GenBank/DDBJ databases">
        <authorList>
            <person name="de Groot N.N."/>
        </authorList>
    </citation>
    <scope>NUCLEOTIDE SEQUENCE [LARGE SCALE GENOMIC DNA]</scope>
    <source>
        <strain evidence="2 3">CGMCC 4.1877</strain>
    </source>
</reference>
<evidence type="ECO:0008006" key="4">
    <source>
        <dbReference type="Google" id="ProtNLM"/>
    </source>
</evidence>
<dbReference type="AlphaFoldDB" id="A0A1I4ZKX5"/>
<accession>A0A1I4ZKX5</accession>
<dbReference type="EMBL" id="FOUY01000015">
    <property type="protein sequence ID" value="SFN50926.1"/>
    <property type="molecule type" value="Genomic_DNA"/>
</dbReference>
<dbReference type="Proteomes" id="UP000199614">
    <property type="component" value="Unassembled WGS sequence"/>
</dbReference>
<evidence type="ECO:0000313" key="2">
    <source>
        <dbReference type="EMBL" id="SFN50926.1"/>
    </source>
</evidence>
<gene>
    <name evidence="2" type="ORF">SAMN05216207_1015126</name>
</gene>
<keyword evidence="3" id="KW-1185">Reference proteome</keyword>
<name>A0A1I4ZKX5_PSUAM</name>
<proteinExistence type="predicted"/>
<feature type="region of interest" description="Disordered" evidence="1">
    <location>
        <begin position="1"/>
        <end position="21"/>
    </location>
</feature>
<protein>
    <recommendedName>
        <fullName evidence="4">YdhG-like domain-containing protein</fullName>
    </recommendedName>
</protein>